<evidence type="ECO:0000313" key="1">
    <source>
        <dbReference type="EMBL" id="SMP71679.1"/>
    </source>
</evidence>
<keyword evidence="2" id="KW-1185">Reference proteome</keyword>
<accession>A0ABY1QL10</accession>
<protein>
    <submittedName>
        <fullName evidence="1">Uncharacterized protein</fullName>
    </submittedName>
</protein>
<dbReference type="RefSeq" id="WP_283443947.1">
    <property type="nucleotide sequence ID" value="NZ_FXUL01000017.1"/>
</dbReference>
<dbReference type="EMBL" id="FXUL01000017">
    <property type="protein sequence ID" value="SMP71679.1"/>
    <property type="molecule type" value="Genomic_DNA"/>
</dbReference>
<proteinExistence type="predicted"/>
<dbReference type="Proteomes" id="UP001158049">
    <property type="component" value="Unassembled WGS sequence"/>
</dbReference>
<sequence>MATVRLTPTEVQVDQMVYVYESASQADAFEACVAALDVAHCAVDHPPQSTREAPAGS</sequence>
<organism evidence="1 2">
    <name type="scientific">Noviherbaspirillum suwonense</name>
    <dbReference type="NCBI Taxonomy" id="1224511"/>
    <lineage>
        <taxon>Bacteria</taxon>
        <taxon>Pseudomonadati</taxon>
        <taxon>Pseudomonadota</taxon>
        <taxon>Betaproteobacteria</taxon>
        <taxon>Burkholderiales</taxon>
        <taxon>Oxalobacteraceae</taxon>
        <taxon>Noviherbaspirillum</taxon>
    </lineage>
</organism>
<name>A0ABY1QL10_9BURK</name>
<evidence type="ECO:0000313" key="2">
    <source>
        <dbReference type="Proteomes" id="UP001158049"/>
    </source>
</evidence>
<reference evidence="1 2" key="1">
    <citation type="submission" date="2017-05" db="EMBL/GenBank/DDBJ databases">
        <authorList>
            <person name="Varghese N."/>
            <person name="Submissions S."/>
        </authorList>
    </citation>
    <scope>NUCLEOTIDE SEQUENCE [LARGE SCALE GENOMIC DNA]</scope>
    <source>
        <strain evidence="1 2">DSM 26001</strain>
    </source>
</reference>
<comment type="caution">
    <text evidence="1">The sequence shown here is derived from an EMBL/GenBank/DDBJ whole genome shotgun (WGS) entry which is preliminary data.</text>
</comment>
<gene>
    <name evidence="1" type="ORF">SAMN06295970_11747</name>
</gene>